<keyword evidence="2 5" id="KW-0808">Transferase</keyword>
<comment type="function">
    <text evidence="5 6">Catalyzes the synthesis of activated sulfate.</text>
</comment>
<dbReference type="InterPro" id="IPR059117">
    <property type="entry name" value="APS_kinase_dom"/>
</dbReference>
<keyword evidence="3 5" id="KW-0547">Nucleotide-binding</keyword>
<dbReference type="KEGG" id="smr:Smar_0339"/>
<dbReference type="GO" id="GO:0019379">
    <property type="term" value="P:sulfate assimilation, phosphoadenylyl sulfate reduction by phosphoadenylyl-sulfate reductase (thioredoxin)"/>
    <property type="evidence" value="ECO:0007669"/>
    <property type="project" value="TreeGrafter"/>
</dbReference>
<dbReference type="HAMAP" id="MF_00065">
    <property type="entry name" value="Adenylyl_sulf_kinase"/>
    <property type="match status" value="1"/>
</dbReference>
<dbReference type="AlphaFoldDB" id="A3DLE1"/>
<dbReference type="UniPathway" id="UPA00140">
    <property type="reaction ID" value="UER00205"/>
</dbReference>
<dbReference type="eggNOG" id="arCOG01040">
    <property type="taxonomic scope" value="Archaea"/>
</dbReference>
<keyword evidence="4 5" id="KW-0067">ATP-binding</keyword>
<comment type="pathway">
    <text evidence="5 6">Sulfur metabolism; hydrogen sulfide biosynthesis; sulfite from sulfate: step 2/3.</text>
</comment>
<dbReference type="OrthoDB" id="28808at2157"/>
<dbReference type="Proteomes" id="UP000000254">
    <property type="component" value="Chromosome"/>
</dbReference>
<dbReference type="GO" id="GO:0070814">
    <property type="term" value="P:hydrogen sulfide biosynthetic process"/>
    <property type="evidence" value="ECO:0007669"/>
    <property type="project" value="UniProtKB-UniRule"/>
</dbReference>
<comment type="similarity">
    <text evidence="5 6">Belongs to the APS kinase family.</text>
</comment>
<evidence type="ECO:0000256" key="6">
    <source>
        <dbReference type="RuleBase" id="RU004347"/>
    </source>
</evidence>
<dbReference type="InterPro" id="IPR050512">
    <property type="entry name" value="Sulf_AdTrans/APS_kinase"/>
</dbReference>
<organism evidence="8 9">
    <name type="scientific">Staphylothermus marinus (strain ATCC 43588 / DSM 3639 / JCM 9404 / F1)</name>
    <dbReference type="NCBI Taxonomy" id="399550"/>
    <lineage>
        <taxon>Archaea</taxon>
        <taxon>Thermoproteota</taxon>
        <taxon>Thermoprotei</taxon>
        <taxon>Desulfurococcales</taxon>
        <taxon>Desulfurococcaceae</taxon>
        <taxon>Staphylothermus</taxon>
    </lineage>
</organism>
<keyword evidence="5" id="KW-0597">Phosphoprotein</keyword>
<reference evidence="9" key="1">
    <citation type="journal article" date="2009" name="BMC Genomics">
        <title>The complete genome sequence of Staphylothermus marinus reveals differences in sulfur metabolism among heterotrophic Crenarchaeota.</title>
        <authorList>
            <person name="Anderson I.J."/>
            <person name="Dharmarajan L."/>
            <person name="Rodriguez J."/>
            <person name="Hooper S."/>
            <person name="Porat I."/>
            <person name="Ulrich L.E."/>
            <person name="Elkins J.G."/>
            <person name="Mavromatis K."/>
            <person name="Sun H."/>
            <person name="Land M."/>
            <person name="Lapidus A."/>
            <person name="Lucas S."/>
            <person name="Barry K."/>
            <person name="Huber H."/>
            <person name="Zhulin I.B."/>
            <person name="Whitman W.B."/>
            <person name="Mukhopadhyay B."/>
            <person name="Woese C."/>
            <person name="Bristow J."/>
            <person name="Kyrpides N."/>
        </authorList>
    </citation>
    <scope>NUCLEOTIDE SEQUENCE [LARGE SCALE GENOMIC DNA]</scope>
    <source>
        <strain evidence="9">ATCC 43588 / DSM 3639 / JCM 9404 / F1</strain>
    </source>
</reference>
<dbReference type="EMBL" id="CP000575">
    <property type="protein sequence ID" value="ABN69451.1"/>
    <property type="molecule type" value="Genomic_DNA"/>
</dbReference>
<evidence type="ECO:0000256" key="5">
    <source>
        <dbReference type="HAMAP-Rule" id="MF_00065"/>
    </source>
</evidence>
<dbReference type="NCBIfam" id="NF003013">
    <property type="entry name" value="PRK03846.1"/>
    <property type="match status" value="1"/>
</dbReference>
<dbReference type="InterPro" id="IPR002891">
    <property type="entry name" value="APS"/>
</dbReference>
<dbReference type="NCBIfam" id="TIGR00455">
    <property type="entry name" value="apsK"/>
    <property type="match status" value="1"/>
</dbReference>
<reference evidence="8 9" key="2">
    <citation type="journal article" date="2009" name="Stand. Genomic Sci.">
        <title>Complete genome sequence of Staphylothermus marinus Stetter and Fiala 1986 type strain F1.</title>
        <authorList>
            <person name="Anderson I.J."/>
            <person name="Sun H."/>
            <person name="Lapidus A."/>
            <person name="Copeland A."/>
            <person name="Glavina Del Rio T."/>
            <person name="Tice H."/>
            <person name="Dalin E."/>
            <person name="Lucas S."/>
            <person name="Barry K."/>
            <person name="Land M."/>
            <person name="Richardson P."/>
            <person name="Huber H."/>
            <person name="Kyrpides N.C."/>
        </authorList>
    </citation>
    <scope>NUCLEOTIDE SEQUENCE [LARGE SCALE GENOMIC DNA]</scope>
    <source>
        <strain evidence="9">ATCC 43588 / DSM 3639 / JCM 9404 / F1</strain>
    </source>
</reference>
<evidence type="ECO:0000256" key="4">
    <source>
        <dbReference type="ARBA" id="ARBA00022840"/>
    </source>
</evidence>
<keyword evidence="9" id="KW-1185">Reference proteome</keyword>
<dbReference type="SUPFAM" id="SSF52540">
    <property type="entry name" value="P-loop containing nucleoside triphosphate hydrolases"/>
    <property type="match status" value="1"/>
</dbReference>
<feature type="binding site" evidence="5">
    <location>
        <begin position="14"/>
        <end position="21"/>
    </location>
    <ligand>
        <name>ATP</name>
        <dbReference type="ChEBI" id="CHEBI:30616"/>
    </ligand>
</feature>
<dbReference type="NCBIfam" id="NF004041">
    <property type="entry name" value="PRK05541.1"/>
    <property type="match status" value="1"/>
</dbReference>
<dbReference type="Pfam" id="PF01583">
    <property type="entry name" value="APS_kinase"/>
    <property type="match status" value="1"/>
</dbReference>
<accession>A3DLE1</accession>
<dbReference type="STRING" id="399550.Smar_0339"/>
<dbReference type="EC" id="2.7.1.25" evidence="1 5"/>
<dbReference type="RefSeq" id="WP_011838642.1">
    <property type="nucleotide sequence ID" value="NC_009033.1"/>
</dbReference>
<dbReference type="GO" id="GO:0004781">
    <property type="term" value="F:sulfate adenylyltransferase (ATP) activity"/>
    <property type="evidence" value="ECO:0007669"/>
    <property type="project" value="TreeGrafter"/>
</dbReference>
<proteinExistence type="inferred from homology"/>
<sequence>MKHLNKGFVVWFTGLPGSGKTTLAKNVAKILRDKGYRVEVIDGDWARKTISLGAGYTREERRIHLHRVAWVARLLARNGVIVLCSFVSPYRDVRKMIREIIEEEAPFIEVYVYCPLEECIRRDPKGLYKKALRGEIKHFTGISDPYEPPENPDIVVDTVKYSIEENVEKIINYLAKRFGIN</sequence>
<dbReference type="InterPro" id="IPR027417">
    <property type="entry name" value="P-loop_NTPase"/>
</dbReference>
<dbReference type="Gene3D" id="3.40.50.300">
    <property type="entry name" value="P-loop containing nucleotide triphosphate hydrolases"/>
    <property type="match status" value="1"/>
</dbReference>
<dbReference type="GeneID" id="4907135"/>
<comment type="catalytic activity">
    <reaction evidence="5 6">
        <text>adenosine 5'-phosphosulfate + ATP = 3'-phosphoadenylyl sulfate + ADP + H(+)</text>
        <dbReference type="Rhea" id="RHEA:24152"/>
        <dbReference type="ChEBI" id="CHEBI:15378"/>
        <dbReference type="ChEBI" id="CHEBI:30616"/>
        <dbReference type="ChEBI" id="CHEBI:58243"/>
        <dbReference type="ChEBI" id="CHEBI:58339"/>
        <dbReference type="ChEBI" id="CHEBI:456216"/>
        <dbReference type="EC" id="2.7.1.25"/>
    </reaction>
</comment>
<dbReference type="CDD" id="cd02027">
    <property type="entry name" value="APSK"/>
    <property type="match status" value="1"/>
</dbReference>
<evidence type="ECO:0000256" key="2">
    <source>
        <dbReference type="ARBA" id="ARBA00022679"/>
    </source>
</evidence>
<evidence type="ECO:0000256" key="1">
    <source>
        <dbReference type="ARBA" id="ARBA00012121"/>
    </source>
</evidence>
<protein>
    <recommendedName>
        <fullName evidence="1 5">Adenylyl-sulfate kinase</fullName>
        <ecNumber evidence="1 5">2.7.1.25</ecNumber>
    </recommendedName>
    <alternativeName>
        <fullName evidence="5">APS kinase</fullName>
    </alternativeName>
    <alternativeName>
        <fullName evidence="5">ATP adenosine-5'-phosphosulfate 3'-phosphotransferase</fullName>
    </alternativeName>
    <alternativeName>
        <fullName evidence="5">Adenosine-5'-phosphosulfate kinase</fullName>
    </alternativeName>
</protein>
<evidence type="ECO:0000313" key="9">
    <source>
        <dbReference type="Proteomes" id="UP000000254"/>
    </source>
</evidence>
<evidence type="ECO:0000259" key="7">
    <source>
        <dbReference type="Pfam" id="PF01583"/>
    </source>
</evidence>
<evidence type="ECO:0000256" key="3">
    <source>
        <dbReference type="ARBA" id="ARBA00022741"/>
    </source>
</evidence>
<evidence type="ECO:0000313" key="8">
    <source>
        <dbReference type="EMBL" id="ABN69451.1"/>
    </source>
</evidence>
<dbReference type="PANTHER" id="PTHR42700:SF1">
    <property type="entry name" value="SULFATE ADENYLYLTRANSFERASE"/>
    <property type="match status" value="1"/>
</dbReference>
<dbReference type="HOGENOM" id="CLU_046932_2_3_2"/>
<dbReference type="GO" id="GO:0004020">
    <property type="term" value="F:adenylylsulfate kinase activity"/>
    <property type="evidence" value="ECO:0007669"/>
    <property type="project" value="UniProtKB-UniRule"/>
</dbReference>
<name>A3DLE1_STAMF</name>
<keyword evidence="5 6" id="KW-0418">Kinase</keyword>
<feature type="active site" description="Phosphoserine intermediate" evidence="5">
    <location>
        <position position="88"/>
    </location>
</feature>
<dbReference type="GO" id="GO:0010134">
    <property type="term" value="P:sulfate assimilation via adenylyl sulfate reduction"/>
    <property type="evidence" value="ECO:0007669"/>
    <property type="project" value="TreeGrafter"/>
</dbReference>
<gene>
    <name evidence="5" type="primary">cysC</name>
    <name evidence="8" type="ordered locus">Smar_0339</name>
</gene>
<dbReference type="GO" id="GO:0005737">
    <property type="term" value="C:cytoplasm"/>
    <property type="evidence" value="ECO:0007669"/>
    <property type="project" value="TreeGrafter"/>
</dbReference>
<dbReference type="GO" id="GO:0005524">
    <property type="term" value="F:ATP binding"/>
    <property type="evidence" value="ECO:0007669"/>
    <property type="project" value="UniProtKB-UniRule"/>
</dbReference>
<feature type="domain" description="APS kinase" evidence="7">
    <location>
        <begin position="6"/>
        <end position="157"/>
    </location>
</feature>
<dbReference type="PANTHER" id="PTHR42700">
    <property type="entry name" value="SULFATE ADENYLYLTRANSFERASE"/>
    <property type="match status" value="1"/>
</dbReference>